<dbReference type="InterPro" id="IPR013785">
    <property type="entry name" value="Aldolase_TIM"/>
</dbReference>
<dbReference type="GO" id="GO:0009073">
    <property type="term" value="P:aromatic amino acid family biosynthetic process"/>
    <property type="evidence" value="ECO:0007669"/>
    <property type="project" value="UniProtKB-KW"/>
</dbReference>
<keyword evidence="4" id="KW-0057">Aromatic amino acid biosynthesis</keyword>
<dbReference type="AlphaFoldDB" id="A0A7Z1AX68"/>
<feature type="binding site" evidence="3">
    <location>
        <position position="367"/>
    </location>
    <ligand>
        <name>Mn(2+)</name>
        <dbReference type="ChEBI" id="CHEBI:29035"/>
    </ligand>
</feature>
<dbReference type="EMBL" id="MSIF01000016">
    <property type="protein sequence ID" value="OLF07356.1"/>
    <property type="molecule type" value="Genomic_DNA"/>
</dbReference>
<keyword evidence="3" id="KW-0464">Manganese</keyword>
<keyword evidence="4" id="KW-0028">Amino-acid biosynthesis</keyword>
<feature type="binding site" evidence="3">
    <location>
        <position position="297"/>
    </location>
    <ligand>
        <name>Mn(2+)</name>
        <dbReference type="ChEBI" id="CHEBI:29035"/>
    </ligand>
</feature>
<dbReference type="PANTHER" id="PTHR21337:SF0">
    <property type="entry name" value="PHOSPHO-2-DEHYDRO-3-DEOXYHEPTONATE ALDOLASE"/>
    <property type="match status" value="1"/>
</dbReference>
<protein>
    <recommendedName>
        <fullName evidence="4">Phospho-2-dehydro-3-deoxyheptonate aldolase</fullName>
        <ecNumber evidence="4">2.5.1.54</ecNumber>
    </recommendedName>
</protein>
<comment type="caution">
    <text evidence="6">The sequence shown here is derived from an EMBL/GenBank/DDBJ whole genome shotgun (WGS) entry which is preliminary data.</text>
</comment>
<proteinExistence type="inferred from homology"/>
<dbReference type="UniPathway" id="UPA00053">
    <property type="reaction ID" value="UER00084"/>
</dbReference>
<comment type="catalytic activity">
    <reaction evidence="4">
        <text>D-erythrose 4-phosphate + phosphoenolpyruvate + H2O = 7-phospho-2-dehydro-3-deoxy-D-arabino-heptonate + phosphate</text>
        <dbReference type="Rhea" id="RHEA:14717"/>
        <dbReference type="ChEBI" id="CHEBI:15377"/>
        <dbReference type="ChEBI" id="CHEBI:16897"/>
        <dbReference type="ChEBI" id="CHEBI:43474"/>
        <dbReference type="ChEBI" id="CHEBI:58394"/>
        <dbReference type="ChEBI" id="CHEBI:58702"/>
        <dbReference type="EC" id="2.5.1.54"/>
    </reaction>
</comment>
<dbReference type="Gene3D" id="3.20.20.70">
    <property type="entry name" value="Aldolase class I"/>
    <property type="match status" value="1"/>
</dbReference>
<dbReference type="EC" id="2.5.1.54" evidence="4"/>
<dbReference type="GO" id="GO:0003849">
    <property type="term" value="F:3-deoxy-7-phosphoheptulonate synthase activity"/>
    <property type="evidence" value="ECO:0007669"/>
    <property type="project" value="UniProtKB-EC"/>
</dbReference>
<evidence type="ECO:0000256" key="2">
    <source>
        <dbReference type="ARBA" id="ARBA00022679"/>
    </source>
</evidence>
<dbReference type="RefSeq" id="WP_075135948.1">
    <property type="nucleotide sequence ID" value="NZ_MSIF01000016.1"/>
</dbReference>
<feature type="binding site" evidence="3">
    <location>
        <position position="266"/>
    </location>
    <ligand>
        <name>phosphoenolpyruvate</name>
        <dbReference type="ChEBI" id="CHEBI:58702"/>
    </ligand>
</feature>
<evidence type="ECO:0000313" key="6">
    <source>
        <dbReference type="EMBL" id="OLF07356.1"/>
    </source>
</evidence>
<feature type="binding site" evidence="3">
    <location>
        <position position="339"/>
    </location>
    <ligand>
        <name>Mn(2+)</name>
        <dbReference type="ChEBI" id="CHEBI:29035"/>
    </ligand>
</feature>
<evidence type="ECO:0000313" key="7">
    <source>
        <dbReference type="Proteomes" id="UP000185696"/>
    </source>
</evidence>
<evidence type="ECO:0000256" key="5">
    <source>
        <dbReference type="SAM" id="MobiDB-lite"/>
    </source>
</evidence>
<evidence type="ECO:0000256" key="3">
    <source>
        <dbReference type="PIRSR" id="PIRSR602480-1"/>
    </source>
</evidence>
<comment type="cofactor">
    <cofactor evidence="3">
        <name>Mn(2+)</name>
        <dbReference type="ChEBI" id="CHEBI:29035"/>
    </cofactor>
    <cofactor evidence="3">
        <name>Co(2+)</name>
        <dbReference type="ChEBI" id="CHEBI:48828"/>
    </cofactor>
    <cofactor evidence="3">
        <name>Cd(2+)</name>
        <dbReference type="ChEBI" id="CHEBI:48775"/>
    </cofactor>
    <text evidence="3">Binds 1 divalent cation per subunit. The enzyme is active with manganese, cobalt or cadmium ions.</text>
</comment>
<keyword evidence="2 4" id="KW-0808">Transferase</keyword>
<dbReference type="InterPro" id="IPR002480">
    <property type="entry name" value="DAHP_synth_2"/>
</dbReference>
<comment type="similarity">
    <text evidence="1 4">Belongs to the class-II DAHP synthase family.</text>
</comment>
<keyword evidence="7" id="KW-1185">Reference proteome</keyword>
<evidence type="ECO:0000256" key="4">
    <source>
        <dbReference type="RuleBase" id="RU363071"/>
    </source>
</evidence>
<dbReference type="PANTHER" id="PTHR21337">
    <property type="entry name" value="PHOSPHO-2-DEHYDRO-3-DEOXYHEPTONATE ALDOLASE 1, 2"/>
    <property type="match status" value="1"/>
</dbReference>
<name>A0A7Z1AX68_9PSEU</name>
<feature type="binding site" evidence="3">
    <location>
        <begin position="212"/>
        <end position="213"/>
    </location>
    <ligand>
        <name>phosphoenolpyruvate</name>
        <dbReference type="ChEBI" id="CHEBI:58702"/>
    </ligand>
</feature>
<dbReference type="Proteomes" id="UP000185696">
    <property type="component" value="Unassembled WGS sequence"/>
</dbReference>
<dbReference type="Pfam" id="PF01474">
    <property type="entry name" value="DAHP_synth_2"/>
    <property type="match status" value="2"/>
</dbReference>
<dbReference type="GO" id="GO:0009423">
    <property type="term" value="P:chorismate biosynthetic process"/>
    <property type="evidence" value="ECO:0007669"/>
    <property type="project" value="UniProtKB-UniPathway"/>
</dbReference>
<evidence type="ECO:0000256" key="1">
    <source>
        <dbReference type="ARBA" id="ARBA00008911"/>
    </source>
</evidence>
<comment type="pathway">
    <text evidence="4">Metabolic intermediate biosynthesis; chorismate biosynthesis; chorismate from D-erythrose 4-phosphate and phosphoenolpyruvate: step 1/7.</text>
</comment>
<reference evidence="6 7" key="1">
    <citation type="submission" date="2016-12" db="EMBL/GenBank/DDBJ databases">
        <title>The draft genome sequence of Actinophytocola xinjiangensis.</title>
        <authorList>
            <person name="Wang W."/>
            <person name="Yuan L."/>
        </authorList>
    </citation>
    <scope>NUCLEOTIDE SEQUENCE [LARGE SCALE GENOMIC DNA]</scope>
    <source>
        <strain evidence="6 7">CGMCC 4.4663</strain>
    </source>
</reference>
<accession>A0A7Z1AX68</accession>
<gene>
    <name evidence="6" type="ORF">BLA60_27690</name>
</gene>
<keyword evidence="3" id="KW-0104">Cadmium</keyword>
<dbReference type="SUPFAM" id="SSF51569">
    <property type="entry name" value="Aldolase"/>
    <property type="match status" value="1"/>
</dbReference>
<dbReference type="OrthoDB" id="9766852at2"/>
<organism evidence="6 7">
    <name type="scientific">Actinophytocola xinjiangensis</name>
    <dbReference type="NCBI Taxonomy" id="485602"/>
    <lineage>
        <taxon>Bacteria</taxon>
        <taxon>Bacillati</taxon>
        <taxon>Actinomycetota</taxon>
        <taxon>Actinomycetes</taxon>
        <taxon>Pseudonocardiales</taxon>
        <taxon>Pseudonocardiaceae</taxon>
    </lineage>
</organism>
<feature type="binding site" evidence="3">
    <location>
        <position position="61"/>
    </location>
    <ligand>
        <name>Mn(2+)</name>
        <dbReference type="ChEBI" id="CHEBI:29035"/>
    </ligand>
</feature>
<feature type="binding site" evidence="3">
    <location>
        <position position="96"/>
    </location>
    <ligand>
        <name>phosphoenolpyruvate</name>
        <dbReference type="ChEBI" id="CHEBI:58702"/>
    </ligand>
</feature>
<sequence length="401" mass="42478">MAERTRLPAVQQPDWGTELAAVVAELRRRPALVTPSSCYSLQRELAAVAAGAALVIQAGDCAERFTDTMAGKLDLLTALADQVEVATGVPVVRVGRFAGQYAKPRSESTETTAHGPLPVYRGDAVNSPDEHPEARVADARRLLAAYDHSATALDALFLRDLLPPFGGTDHPHSVTYASHEALLLDYEHALVREDDLQGGDYGSSGHLLWIGERTRAVDGAHIAFAEAITNPVGVKIGPDATAADVATLVTRLAHGHAPGRLSLITRLGPRLGQTLPRLLDELGPLARDVLWLCDPLHGNNLRNRHGQKTRVVDDVVAEVAACCAVLRDHGLALAGLHLETTPEPVVECVGSAPDLDRRLDHYTTVCDARLNAEQAAVVVATALDAGWGATVAGDSETGSTA</sequence>
<feature type="binding site" evidence="3">
    <location>
        <position position="235"/>
    </location>
    <ligand>
        <name>phosphoenolpyruvate</name>
        <dbReference type="ChEBI" id="CHEBI:58702"/>
    </ligand>
</feature>
<feature type="region of interest" description="Disordered" evidence="5">
    <location>
        <begin position="103"/>
        <end position="132"/>
    </location>
</feature>
<dbReference type="GO" id="GO:0008652">
    <property type="term" value="P:amino acid biosynthetic process"/>
    <property type="evidence" value="ECO:0007669"/>
    <property type="project" value="UniProtKB-KW"/>
</dbReference>
<keyword evidence="3" id="KW-0170">Cobalt</keyword>